<dbReference type="AlphaFoldDB" id="A0A7W8DRH7"/>
<gene>
    <name evidence="1" type="ORF">HNQ64_003770</name>
</gene>
<protein>
    <submittedName>
        <fullName evidence="1">Uncharacterized protein</fullName>
    </submittedName>
</protein>
<accession>A0A7W8DRH7</accession>
<comment type="caution">
    <text evidence="1">The sequence shown here is derived from an EMBL/GenBank/DDBJ whole genome shotgun (WGS) entry which is preliminary data.</text>
</comment>
<reference evidence="1 2" key="1">
    <citation type="submission" date="2020-08" db="EMBL/GenBank/DDBJ databases">
        <title>Genomic Encyclopedia of Type Strains, Phase IV (KMG-IV): sequencing the most valuable type-strain genomes for metagenomic binning, comparative biology and taxonomic classification.</title>
        <authorList>
            <person name="Goeker M."/>
        </authorList>
    </citation>
    <scope>NUCLEOTIDE SEQUENCE [LARGE SCALE GENOMIC DNA]</scope>
    <source>
        <strain evidence="1 2">DSM 12251</strain>
    </source>
</reference>
<sequence length="212" mass="23667">MAVARARADGRLVVEPGMTQIYTPADFQRRLENPALSDTLFELPGKLEDYGPEPQRQALLNMVNRAQTHEEAQGIVHAFQQMKRIGYQLENVSLHYRGNQGLDLIFRTASGELALVTTPTYAAVEAKHGKGLESLAVDTTGNMQGSLNYNQKRLESYLKEGDGSHKQLAKQLLDLQEDKKLESYAALKGSQSLWRLIPVSENPCKFSPIKIK</sequence>
<organism evidence="1 2">
    <name type="scientific">Prosthecobacter dejongeii</name>
    <dbReference type="NCBI Taxonomy" id="48465"/>
    <lineage>
        <taxon>Bacteria</taxon>
        <taxon>Pseudomonadati</taxon>
        <taxon>Verrucomicrobiota</taxon>
        <taxon>Verrucomicrobiia</taxon>
        <taxon>Verrucomicrobiales</taxon>
        <taxon>Verrucomicrobiaceae</taxon>
        <taxon>Prosthecobacter</taxon>
    </lineage>
</organism>
<keyword evidence="2" id="KW-1185">Reference proteome</keyword>
<dbReference type="EMBL" id="JACHIF010000008">
    <property type="protein sequence ID" value="MBB5039498.1"/>
    <property type="molecule type" value="Genomic_DNA"/>
</dbReference>
<proteinExistence type="predicted"/>
<evidence type="ECO:0000313" key="1">
    <source>
        <dbReference type="EMBL" id="MBB5039498.1"/>
    </source>
</evidence>
<name>A0A7W8DRH7_9BACT</name>
<evidence type="ECO:0000313" key="2">
    <source>
        <dbReference type="Proteomes" id="UP000534294"/>
    </source>
</evidence>
<dbReference type="RefSeq" id="WP_184211316.1">
    <property type="nucleotide sequence ID" value="NZ_JACHIF010000008.1"/>
</dbReference>
<dbReference type="Proteomes" id="UP000534294">
    <property type="component" value="Unassembled WGS sequence"/>
</dbReference>